<name>A0ABD2BPM5_VESMC</name>
<proteinExistence type="predicted"/>
<dbReference type="EMBL" id="JAYRBN010000071">
    <property type="protein sequence ID" value="KAL2734530.1"/>
    <property type="molecule type" value="Genomic_DNA"/>
</dbReference>
<gene>
    <name evidence="1" type="ORF">V1477_013707</name>
</gene>
<reference evidence="1 2" key="1">
    <citation type="journal article" date="2024" name="Ann. Entomol. Soc. Am.">
        <title>Genomic analyses of the southern and eastern yellowjacket wasps (Hymenoptera: Vespidae) reveal evolutionary signatures of social life.</title>
        <authorList>
            <person name="Catto M.A."/>
            <person name="Caine P.B."/>
            <person name="Orr S.E."/>
            <person name="Hunt B.G."/>
            <person name="Goodisman M.A.D."/>
        </authorList>
    </citation>
    <scope>NUCLEOTIDE SEQUENCE [LARGE SCALE GENOMIC DNA]</scope>
    <source>
        <strain evidence="1">232</strain>
        <tissue evidence="1">Head and thorax</tissue>
    </source>
</reference>
<protein>
    <submittedName>
        <fullName evidence="1">Uncharacterized protein</fullName>
    </submittedName>
</protein>
<evidence type="ECO:0000313" key="2">
    <source>
        <dbReference type="Proteomes" id="UP001607303"/>
    </source>
</evidence>
<keyword evidence="2" id="KW-1185">Reference proteome</keyword>
<dbReference type="Proteomes" id="UP001607303">
    <property type="component" value="Unassembled WGS sequence"/>
</dbReference>
<accession>A0ABD2BPM5</accession>
<organism evidence="1 2">
    <name type="scientific">Vespula maculifrons</name>
    <name type="common">Eastern yellow jacket</name>
    <name type="synonym">Wasp</name>
    <dbReference type="NCBI Taxonomy" id="7453"/>
    <lineage>
        <taxon>Eukaryota</taxon>
        <taxon>Metazoa</taxon>
        <taxon>Ecdysozoa</taxon>
        <taxon>Arthropoda</taxon>
        <taxon>Hexapoda</taxon>
        <taxon>Insecta</taxon>
        <taxon>Pterygota</taxon>
        <taxon>Neoptera</taxon>
        <taxon>Endopterygota</taxon>
        <taxon>Hymenoptera</taxon>
        <taxon>Apocrita</taxon>
        <taxon>Aculeata</taxon>
        <taxon>Vespoidea</taxon>
        <taxon>Vespidae</taxon>
        <taxon>Vespinae</taxon>
        <taxon>Vespula</taxon>
    </lineage>
</organism>
<comment type="caution">
    <text evidence="1">The sequence shown here is derived from an EMBL/GenBank/DDBJ whole genome shotgun (WGS) entry which is preliminary data.</text>
</comment>
<evidence type="ECO:0000313" key="1">
    <source>
        <dbReference type="EMBL" id="KAL2734530.1"/>
    </source>
</evidence>
<dbReference type="AlphaFoldDB" id="A0ABD2BPM5"/>
<sequence length="164" mass="18666">MQQPLRDGTWIGSAFVVSKFNGIEIFQSEWLHLVDPQTQQPPSSGTWVGSTCEISKSIFKCEVGIHGFERRQQYRVTKQRRGYMPKRPPQIVAQEGNYETIELFSKVLQNSSKMALSHTTGRVSRCLKPTVWTVERSVSGVLHVSSLPRSLKLSKRKGISDREF</sequence>